<comment type="cofactor">
    <cofactor evidence="4">
        <name>Mg(2+)</name>
        <dbReference type="ChEBI" id="CHEBI:18420"/>
    </cofactor>
</comment>
<dbReference type="PIRSF" id="PIRSF006806">
    <property type="entry name" value="FTHF_cligase"/>
    <property type="match status" value="1"/>
</dbReference>
<dbReference type="RefSeq" id="WP_251806120.1">
    <property type="nucleotide sequence ID" value="NZ_CP166679.1"/>
</dbReference>
<keyword evidence="6" id="KW-1185">Reference proteome</keyword>
<dbReference type="PANTHER" id="PTHR23407:SF1">
    <property type="entry name" value="5-FORMYLTETRAHYDROFOLATE CYCLO-LIGASE"/>
    <property type="match status" value="1"/>
</dbReference>
<dbReference type="InterPro" id="IPR037171">
    <property type="entry name" value="NagB/RpiA_transferase-like"/>
</dbReference>
<dbReference type="Pfam" id="PF01812">
    <property type="entry name" value="5-FTHF_cyc-lig"/>
    <property type="match status" value="1"/>
</dbReference>
<evidence type="ECO:0000256" key="1">
    <source>
        <dbReference type="ARBA" id="ARBA00010638"/>
    </source>
</evidence>
<dbReference type="Proteomes" id="UP001597532">
    <property type="component" value="Unassembled WGS sequence"/>
</dbReference>
<organism evidence="5 6">
    <name type="scientific">Arenibacter antarcticus</name>
    <dbReference type="NCBI Taxonomy" id="2040469"/>
    <lineage>
        <taxon>Bacteria</taxon>
        <taxon>Pseudomonadati</taxon>
        <taxon>Bacteroidota</taxon>
        <taxon>Flavobacteriia</taxon>
        <taxon>Flavobacteriales</taxon>
        <taxon>Flavobacteriaceae</taxon>
        <taxon>Arenibacter</taxon>
    </lineage>
</organism>
<keyword evidence="2 4" id="KW-0547">Nucleotide-binding</keyword>
<reference evidence="6" key="1">
    <citation type="journal article" date="2019" name="Int. J. Syst. Evol. Microbiol.">
        <title>The Global Catalogue of Microorganisms (GCM) 10K type strain sequencing project: providing services to taxonomists for standard genome sequencing and annotation.</title>
        <authorList>
            <consortium name="The Broad Institute Genomics Platform"/>
            <consortium name="The Broad Institute Genome Sequencing Center for Infectious Disease"/>
            <person name="Wu L."/>
            <person name="Ma J."/>
        </authorList>
    </citation>
    <scope>NUCLEOTIDE SEQUENCE [LARGE SCALE GENOMIC DNA]</scope>
    <source>
        <strain evidence="6">KCTC 52924</strain>
    </source>
</reference>
<dbReference type="EC" id="6.3.3.2" evidence="4"/>
<evidence type="ECO:0000313" key="5">
    <source>
        <dbReference type="EMBL" id="MFD2790911.1"/>
    </source>
</evidence>
<keyword evidence="5" id="KW-0436">Ligase</keyword>
<dbReference type="InterPro" id="IPR002698">
    <property type="entry name" value="FTHF_cligase"/>
</dbReference>
<dbReference type="EMBL" id="JBHUOK010000032">
    <property type="protein sequence ID" value="MFD2790911.1"/>
    <property type="molecule type" value="Genomic_DNA"/>
</dbReference>
<evidence type="ECO:0000256" key="2">
    <source>
        <dbReference type="ARBA" id="ARBA00022741"/>
    </source>
</evidence>
<keyword evidence="4" id="KW-0460">Magnesium</keyword>
<proteinExistence type="inferred from homology"/>
<gene>
    <name evidence="5" type="ORF">ACFS1K_14140</name>
</gene>
<comment type="catalytic activity">
    <reaction evidence="4">
        <text>(6S)-5-formyl-5,6,7,8-tetrahydrofolate + ATP = (6R)-5,10-methenyltetrahydrofolate + ADP + phosphate</text>
        <dbReference type="Rhea" id="RHEA:10488"/>
        <dbReference type="ChEBI" id="CHEBI:30616"/>
        <dbReference type="ChEBI" id="CHEBI:43474"/>
        <dbReference type="ChEBI" id="CHEBI:57455"/>
        <dbReference type="ChEBI" id="CHEBI:57457"/>
        <dbReference type="ChEBI" id="CHEBI:456216"/>
        <dbReference type="EC" id="6.3.3.2"/>
    </reaction>
</comment>
<evidence type="ECO:0000256" key="3">
    <source>
        <dbReference type="ARBA" id="ARBA00022840"/>
    </source>
</evidence>
<protein>
    <recommendedName>
        <fullName evidence="4">5-formyltetrahydrofolate cyclo-ligase</fullName>
        <ecNumber evidence="4">6.3.3.2</ecNumber>
    </recommendedName>
</protein>
<name>A0ABW5VIS5_9FLAO</name>
<sequence length="186" mass="21553">MLKKDLRLKYQERRENLSIQQLDDYSLAIANQLLKIPIWDFSYYHLFLSISEKKEIDTSMVLSILQGKDKNVVLPKMVDHQNLINYLLTDNSIIKKNHWNIPEPVDGIEVPPKKLDVIFIPLLAFDLQGNRVGYGKGFYDTLLKTCRPDIIKIGLSLFLAEDLISDSEPHDVPLDYCVTPDRIYSF</sequence>
<dbReference type="PANTHER" id="PTHR23407">
    <property type="entry name" value="ATPASE INHIBITOR/5-FORMYLTETRAHYDROFOLATE CYCLO-LIGASE"/>
    <property type="match status" value="1"/>
</dbReference>
<comment type="caution">
    <text evidence="5">The sequence shown here is derived from an EMBL/GenBank/DDBJ whole genome shotgun (WGS) entry which is preliminary data.</text>
</comment>
<dbReference type="InterPro" id="IPR024185">
    <property type="entry name" value="FTHF_cligase-like_sf"/>
</dbReference>
<dbReference type="Gene3D" id="3.40.50.10420">
    <property type="entry name" value="NagB/RpiA/CoA transferase-like"/>
    <property type="match status" value="1"/>
</dbReference>
<keyword evidence="3 4" id="KW-0067">ATP-binding</keyword>
<comment type="similarity">
    <text evidence="1 4">Belongs to the 5-formyltetrahydrofolate cyclo-ligase family.</text>
</comment>
<dbReference type="NCBIfam" id="TIGR02727">
    <property type="entry name" value="MTHFS_bact"/>
    <property type="match status" value="1"/>
</dbReference>
<dbReference type="SUPFAM" id="SSF100950">
    <property type="entry name" value="NagB/RpiA/CoA transferase-like"/>
    <property type="match status" value="1"/>
</dbReference>
<evidence type="ECO:0000256" key="4">
    <source>
        <dbReference type="RuleBase" id="RU361279"/>
    </source>
</evidence>
<dbReference type="GO" id="GO:0030272">
    <property type="term" value="F:5-formyltetrahydrofolate cyclo-ligase activity"/>
    <property type="evidence" value="ECO:0007669"/>
    <property type="project" value="UniProtKB-EC"/>
</dbReference>
<evidence type="ECO:0000313" key="6">
    <source>
        <dbReference type="Proteomes" id="UP001597532"/>
    </source>
</evidence>
<keyword evidence="4" id="KW-0479">Metal-binding</keyword>
<accession>A0ABW5VIS5</accession>